<keyword evidence="2" id="KW-1185">Reference proteome</keyword>
<dbReference type="AlphaFoldDB" id="A0A4Z2GLP2"/>
<name>A0A4Z2GLP2_9TELE</name>
<evidence type="ECO:0000313" key="2">
    <source>
        <dbReference type="Proteomes" id="UP000314294"/>
    </source>
</evidence>
<dbReference type="Proteomes" id="UP000314294">
    <property type="component" value="Unassembled WGS sequence"/>
</dbReference>
<organism evidence="1 2">
    <name type="scientific">Liparis tanakae</name>
    <name type="common">Tanaka's snailfish</name>
    <dbReference type="NCBI Taxonomy" id="230148"/>
    <lineage>
        <taxon>Eukaryota</taxon>
        <taxon>Metazoa</taxon>
        <taxon>Chordata</taxon>
        <taxon>Craniata</taxon>
        <taxon>Vertebrata</taxon>
        <taxon>Euteleostomi</taxon>
        <taxon>Actinopterygii</taxon>
        <taxon>Neopterygii</taxon>
        <taxon>Teleostei</taxon>
        <taxon>Neoteleostei</taxon>
        <taxon>Acanthomorphata</taxon>
        <taxon>Eupercaria</taxon>
        <taxon>Perciformes</taxon>
        <taxon>Cottioidei</taxon>
        <taxon>Cottales</taxon>
        <taxon>Liparidae</taxon>
        <taxon>Liparis</taxon>
    </lineage>
</organism>
<gene>
    <name evidence="1" type="ORF">EYF80_035549</name>
</gene>
<comment type="caution">
    <text evidence="1">The sequence shown here is derived from an EMBL/GenBank/DDBJ whole genome shotgun (WGS) entry which is preliminary data.</text>
</comment>
<dbReference type="EMBL" id="SRLO01000490">
    <property type="protein sequence ID" value="TNN54249.1"/>
    <property type="molecule type" value="Genomic_DNA"/>
</dbReference>
<reference evidence="1 2" key="1">
    <citation type="submission" date="2019-03" db="EMBL/GenBank/DDBJ databases">
        <title>First draft genome of Liparis tanakae, snailfish: a comprehensive survey of snailfish specific genes.</title>
        <authorList>
            <person name="Kim W."/>
            <person name="Song I."/>
            <person name="Jeong J.-H."/>
            <person name="Kim D."/>
            <person name="Kim S."/>
            <person name="Ryu S."/>
            <person name="Song J.Y."/>
            <person name="Lee S.K."/>
        </authorList>
    </citation>
    <scope>NUCLEOTIDE SEQUENCE [LARGE SCALE GENOMIC DNA]</scope>
    <source>
        <tissue evidence="1">Muscle</tissue>
    </source>
</reference>
<accession>A0A4Z2GLP2</accession>
<sequence length="99" mass="11050">MHRQHAGLTDSITARAADFCEIRFVCNELTLVRPEPSCAGSDLEAAVTRARHVASRVLMRWTIQLKRRPYKALDMASRTSAALSTVLVRMMVSPLVTTH</sequence>
<protein>
    <submittedName>
        <fullName evidence="1">Uncharacterized protein</fullName>
    </submittedName>
</protein>
<proteinExistence type="predicted"/>
<evidence type="ECO:0000313" key="1">
    <source>
        <dbReference type="EMBL" id="TNN54249.1"/>
    </source>
</evidence>